<dbReference type="Pfam" id="PF05029">
    <property type="entry name" value="TIMELESS_C"/>
    <property type="match status" value="1"/>
</dbReference>
<dbReference type="EMBL" id="KK119194">
    <property type="protein sequence ID" value="KFM75028.1"/>
    <property type="molecule type" value="Genomic_DNA"/>
</dbReference>
<keyword evidence="4" id="KW-1185">Reference proteome</keyword>
<evidence type="ECO:0000256" key="1">
    <source>
        <dbReference type="ARBA" id="ARBA00008174"/>
    </source>
</evidence>
<name>A0A087UCD9_STEMI</name>
<proteinExistence type="inferred from homology"/>
<organism evidence="3 4">
    <name type="scientific">Stegodyphus mimosarum</name>
    <name type="common">African social velvet spider</name>
    <dbReference type="NCBI Taxonomy" id="407821"/>
    <lineage>
        <taxon>Eukaryota</taxon>
        <taxon>Metazoa</taxon>
        <taxon>Ecdysozoa</taxon>
        <taxon>Arthropoda</taxon>
        <taxon>Chelicerata</taxon>
        <taxon>Arachnida</taxon>
        <taxon>Araneae</taxon>
        <taxon>Araneomorphae</taxon>
        <taxon>Entelegynae</taxon>
        <taxon>Eresoidea</taxon>
        <taxon>Eresidae</taxon>
        <taxon>Stegodyphus</taxon>
    </lineage>
</organism>
<accession>A0A087UCD9</accession>
<dbReference type="OrthoDB" id="6491917at2759"/>
<dbReference type="AlphaFoldDB" id="A0A087UCD9"/>
<evidence type="ECO:0000259" key="2">
    <source>
        <dbReference type="Pfam" id="PF05029"/>
    </source>
</evidence>
<feature type="domain" description="Timeless C-terminal" evidence="2">
    <location>
        <begin position="39"/>
        <end position="92"/>
    </location>
</feature>
<evidence type="ECO:0000313" key="4">
    <source>
        <dbReference type="Proteomes" id="UP000054359"/>
    </source>
</evidence>
<dbReference type="Proteomes" id="UP000054359">
    <property type="component" value="Unassembled WGS sequence"/>
</dbReference>
<comment type="similarity">
    <text evidence="1">Belongs to the timeless family.</text>
</comment>
<evidence type="ECO:0000313" key="3">
    <source>
        <dbReference type="EMBL" id="KFM75028.1"/>
    </source>
</evidence>
<feature type="non-terminal residue" evidence="3">
    <location>
        <position position="244"/>
    </location>
</feature>
<dbReference type="InterPro" id="IPR007725">
    <property type="entry name" value="TIMELESS_C"/>
</dbReference>
<reference evidence="3 4" key="1">
    <citation type="submission" date="2013-11" db="EMBL/GenBank/DDBJ databases">
        <title>Genome sequencing of Stegodyphus mimosarum.</title>
        <authorList>
            <person name="Bechsgaard J."/>
        </authorList>
    </citation>
    <scope>NUCLEOTIDE SEQUENCE [LARGE SCALE GENOMIC DNA]</scope>
</reference>
<protein>
    <submittedName>
        <fullName evidence="3">Protein timeless</fullName>
    </submittedName>
</protein>
<gene>
    <name evidence="3" type="ORF">X975_16730</name>
</gene>
<sequence>MTRHGVIFVQTHLTTLEEDLKQQHVSQGSRKATVSDSGMMISVPLVPYTEEQRLILRDEVFLQLLQKLGFHLGLGDNQMYPRIPLFWKADVLFAVAARLGPMKKDKLKFTYEELSLADPNHDLILRNSLCPPLPPLSSCCTLSTISDITGKGADLSDFDKGQIVMAGRVRTSVSKTACLVGCSRVVVVNTYRKWYKDGKTTSHQPAVCRRRHIYSRGERSLYALFAVTEKIQQPKSPPATTLAT</sequence>
<dbReference type="STRING" id="407821.A0A087UCD9"/>